<reference evidence="1 2" key="1">
    <citation type="submission" date="2018-09" db="EMBL/GenBank/DDBJ databases">
        <authorList>
            <person name="Zhu H."/>
        </authorList>
    </citation>
    <scope>NUCLEOTIDE SEQUENCE [LARGE SCALE GENOMIC DNA]</scope>
    <source>
        <strain evidence="1 2">K1S02-61</strain>
    </source>
</reference>
<dbReference type="RefSeq" id="WP_119812142.1">
    <property type="nucleotide sequence ID" value="NZ_QYUP01000141.1"/>
</dbReference>
<comment type="caution">
    <text evidence="1">The sequence shown here is derived from an EMBL/GenBank/DDBJ whole genome shotgun (WGS) entry which is preliminary data.</text>
</comment>
<keyword evidence="2" id="KW-1185">Reference proteome</keyword>
<protein>
    <recommendedName>
        <fullName evidence="3">Acyl carrier protein</fullName>
    </recommendedName>
</protein>
<gene>
    <name evidence="1" type="ORF">D3872_18230</name>
</gene>
<sequence length="89" mass="9815">MKELESKIKEALDDFWEDRAIPTSDGGSIVDVLVAPVESMTAVEVLIELDKITGVKIPNTVIQAGGYMTKEEFIEKLTAAVVKHLKRKS</sequence>
<dbReference type="EMBL" id="QYUP01000141">
    <property type="protein sequence ID" value="RJG11708.1"/>
    <property type="molecule type" value="Genomic_DNA"/>
</dbReference>
<dbReference type="Proteomes" id="UP000284006">
    <property type="component" value="Unassembled WGS sequence"/>
</dbReference>
<organism evidence="1 2">
    <name type="scientific">Massilia cavernae</name>
    <dbReference type="NCBI Taxonomy" id="2320864"/>
    <lineage>
        <taxon>Bacteria</taxon>
        <taxon>Pseudomonadati</taxon>
        <taxon>Pseudomonadota</taxon>
        <taxon>Betaproteobacteria</taxon>
        <taxon>Burkholderiales</taxon>
        <taxon>Oxalobacteraceae</taxon>
        <taxon>Telluria group</taxon>
        <taxon>Massilia</taxon>
    </lineage>
</organism>
<dbReference type="AlphaFoldDB" id="A0A418XGW4"/>
<evidence type="ECO:0008006" key="3">
    <source>
        <dbReference type="Google" id="ProtNLM"/>
    </source>
</evidence>
<accession>A0A418XGW4</accession>
<proteinExistence type="predicted"/>
<name>A0A418XGW4_9BURK</name>
<evidence type="ECO:0000313" key="1">
    <source>
        <dbReference type="EMBL" id="RJG11708.1"/>
    </source>
</evidence>
<dbReference type="OrthoDB" id="6932204at2"/>
<evidence type="ECO:0000313" key="2">
    <source>
        <dbReference type="Proteomes" id="UP000284006"/>
    </source>
</evidence>